<reference evidence="2 3" key="2">
    <citation type="journal article" date="2015" name="BMC Genomics">
        <title>Analysis of three genomes within the thermophilic bacterial species Caldanaerobacter subterraneus with a focus on carbon monoxide dehydrogenase evolution and hydrolase diversity.</title>
        <authorList>
            <person name="Sant'Anna F.H."/>
            <person name="Lebedinsky A.V."/>
            <person name="Sokolova T.G."/>
            <person name="Robb F.T."/>
            <person name="Gonzalez J.M."/>
        </authorList>
    </citation>
    <scope>NUCLEOTIDE SEQUENCE [LARGE SCALE GENOMIC DNA]</scope>
    <source>
        <strain evidence="2 3">DSM 12653</strain>
    </source>
</reference>
<feature type="region of interest" description="Disordered" evidence="1">
    <location>
        <begin position="214"/>
        <end position="273"/>
    </location>
</feature>
<evidence type="ECO:0000313" key="3">
    <source>
        <dbReference type="Proteomes" id="UP000010146"/>
    </source>
</evidence>
<feature type="compositionally biased region" description="Basic and acidic residues" evidence="1">
    <location>
        <begin position="30"/>
        <end position="49"/>
    </location>
</feature>
<sequence>MQREVLLKIIAIELLILAFVKYQLMETEEEGQKETDKEKDKGKAQVETPEEKKTDFYEVITKGKELMKSVKPYLNKRDQYYVEMFTKMAEIVEIQKELFSLSEEEVKAEEEKEPDKIGILKAVKPYISEDKQAIVDKFLKFHEALKNLQEKIEKFSKEEKKANVFGKLVEIYEAIRPLIPEEKVEETDKLARNIKLLEVINKAEGLMNNIKEVKGQTRGEEKKDFESEVEEEKVKEEVENLEGEEEIKGKPDEEKVEEEGETEEEKALEGLSEQQKAVIDNLKSMLTKEQQQYMYNMINYLKHHKLENLEDNKEGE</sequence>
<name>A0A0F5PR76_9THEO</name>
<dbReference type="Proteomes" id="UP000010146">
    <property type="component" value="Unassembled WGS sequence"/>
</dbReference>
<dbReference type="RefSeq" id="WP_022587393.1">
    <property type="nucleotide sequence ID" value="NZ_ABXP02000036.1"/>
</dbReference>
<reference evidence="2 3" key="1">
    <citation type="submission" date="2008-07" db="EMBL/GenBank/DDBJ databases">
        <authorList>
            <person name="Gonzalez J."/>
            <person name="Sokolova T."/>
            <person name="Ferriera S."/>
            <person name="Johnson J."/>
            <person name="Kravitz S."/>
            <person name="Beeson K."/>
            <person name="Sutton G."/>
            <person name="Rogers Y.-H."/>
            <person name="Friedman R."/>
            <person name="Frazier M."/>
            <person name="Venter J.C."/>
        </authorList>
    </citation>
    <scope>NUCLEOTIDE SEQUENCE [LARGE SCALE GENOMIC DNA]</scope>
    <source>
        <strain evidence="2 3">DSM 12653</strain>
    </source>
</reference>
<dbReference type="EMBL" id="ABXP02000036">
    <property type="protein sequence ID" value="KKC30339.1"/>
    <property type="molecule type" value="Genomic_DNA"/>
</dbReference>
<protein>
    <submittedName>
        <fullName evidence="2">Uncharacterized protein</fullName>
    </submittedName>
</protein>
<feature type="compositionally biased region" description="Basic and acidic residues" evidence="1">
    <location>
        <begin position="214"/>
        <end position="238"/>
    </location>
</feature>
<feature type="region of interest" description="Disordered" evidence="1">
    <location>
        <begin position="29"/>
        <end position="49"/>
    </location>
</feature>
<proteinExistence type="predicted"/>
<dbReference type="AlphaFoldDB" id="A0A0F5PR76"/>
<evidence type="ECO:0000313" key="2">
    <source>
        <dbReference type="EMBL" id="KKC30339.1"/>
    </source>
</evidence>
<feature type="compositionally biased region" description="Acidic residues" evidence="1">
    <location>
        <begin position="254"/>
        <end position="266"/>
    </location>
</feature>
<evidence type="ECO:0000256" key="1">
    <source>
        <dbReference type="SAM" id="MobiDB-lite"/>
    </source>
</evidence>
<accession>A0A0F5PR76</accession>
<comment type="caution">
    <text evidence="2">The sequence shown here is derived from an EMBL/GenBank/DDBJ whole genome shotgun (WGS) entry which is preliminary data.</text>
</comment>
<reference evidence="3" key="3">
    <citation type="submission" date="2015-02" db="EMBL/GenBank/DDBJ databases">
        <title>Genome analysis of three genomes within the thermophilic hydrogenogenic bacterial species Caldanaerobacter subterraneus.</title>
        <authorList>
            <person name="Sant'Anna F.H."/>
            <person name="Lebedinsky A."/>
            <person name="Sokolova T."/>
            <person name="Robb F.T."/>
            <person name="Gonzalez J.M."/>
        </authorList>
    </citation>
    <scope>NUCLEOTIDE SEQUENCE [LARGE SCALE GENOMIC DNA]</scope>
    <source>
        <strain evidence="3">DSM 12653</strain>
    </source>
</reference>
<gene>
    <name evidence="2" type="ORF">CDSM653_00595</name>
</gene>
<organism evidence="2 3">
    <name type="scientific">Caldanaerobacter subterraneus subsp. pacificus DSM 12653</name>
    <dbReference type="NCBI Taxonomy" id="391606"/>
    <lineage>
        <taxon>Bacteria</taxon>
        <taxon>Bacillati</taxon>
        <taxon>Bacillota</taxon>
        <taxon>Clostridia</taxon>
        <taxon>Thermoanaerobacterales</taxon>
        <taxon>Thermoanaerobacteraceae</taxon>
        <taxon>Caldanaerobacter</taxon>
    </lineage>
</organism>